<dbReference type="EMBL" id="CM000913">
    <property type="protein sequence ID" value="EFG07898.1"/>
    <property type="molecule type" value="Genomic_DNA"/>
</dbReference>
<organism evidence="1 2">
    <name type="scientific">Streptomyces clavuligerus</name>
    <dbReference type="NCBI Taxonomy" id="1901"/>
    <lineage>
        <taxon>Bacteria</taxon>
        <taxon>Bacillati</taxon>
        <taxon>Actinomycetota</taxon>
        <taxon>Actinomycetes</taxon>
        <taxon>Kitasatosporales</taxon>
        <taxon>Streptomycetaceae</taxon>
        <taxon>Streptomyces</taxon>
    </lineage>
</organism>
<reference evidence="1 2" key="1">
    <citation type="journal article" date="2010" name="Genome Biol. Evol.">
        <title>The sequence of a 1.8-mb bacterial linear plasmid reveals a rich evolutionary reservoir of secondary metabolic pathways.</title>
        <authorList>
            <person name="Medema M.H."/>
            <person name="Trefzer A."/>
            <person name="Kovalchuk A."/>
            <person name="van den Berg M."/>
            <person name="Mueller U."/>
            <person name="Heijne W."/>
            <person name="Wu L."/>
            <person name="Alam M.T."/>
            <person name="Ronning C.M."/>
            <person name="Nierman W.C."/>
            <person name="Bovenberg R.A.L."/>
            <person name="Breitling R."/>
            <person name="Takano E."/>
        </authorList>
    </citation>
    <scope>NUCLEOTIDE SEQUENCE [LARGE SCALE GENOMIC DNA]</scope>
    <source>
        <strain evidence="2">ATCC 27064 / DSM 738 / JCM 4710 / NBRC 13307 / NCIMB 12785 / NRRL 3585 / VKM Ac-602</strain>
    </source>
</reference>
<dbReference type="AlphaFoldDB" id="B5GWJ4"/>
<evidence type="ECO:0000313" key="1">
    <source>
        <dbReference type="EMBL" id="EFG07898.1"/>
    </source>
</evidence>
<accession>B5GWJ4</accession>
<proteinExistence type="predicted"/>
<evidence type="ECO:0000313" key="2">
    <source>
        <dbReference type="Proteomes" id="UP000002357"/>
    </source>
</evidence>
<keyword evidence="2" id="KW-1185">Reference proteome</keyword>
<protein>
    <submittedName>
        <fullName evidence="1">Uncharacterized protein</fullName>
    </submittedName>
</protein>
<name>B5GWJ4_STRCL</name>
<sequence length="62" mass="7025">MAGADGLRGFARPRARVHHHLGDRLANCPVSSVYLPSSLAWRYGQGRPRERRSPRYHRAPGF</sequence>
<dbReference type="Proteomes" id="UP000002357">
    <property type="component" value="Chromosome"/>
</dbReference>
<gene>
    <name evidence="1" type="ORF">SCLAV_2825</name>
</gene>